<reference evidence="1 2" key="1">
    <citation type="submission" date="2018-10" db="EMBL/GenBank/DDBJ databases">
        <title>Genomic Encyclopedia of Archaeal and Bacterial Type Strains, Phase II (KMG-II): from individual species to whole genera.</title>
        <authorList>
            <person name="Goeker M."/>
        </authorList>
    </citation>
    <scope>NUCLEOTIDE SEQUENCE [LARGE SCALE GENOMIC DNA]</scope>
    <source>
        <strain evidence="1 2">DSM 29317</strain>
    </source>
</reference>
<comment type="caution">
    <text evidence="1">The sequence shown here is derived from an EMBL/GenBank/DDBJ whole genome shotgun (WGS) entry which is preliminary data.</text>
</comment>
<dbReference type="OrthoDB" id="9815326at2"/>
<dbReference type="RefSeq" id="WP_010439057.1">
    <property type="nucleotide sequence ID" value="NZ_AEYW01000006.1"/>
</dbReference>
<dbReference type="SUPFAM" id="SSF53187">
    <property type="entry name" value="Zn-dependent exopeptidases"/>
    <property type="match status" value="1"/>
</dbReference>
<dbReference type="EMBL" id="RCCT01000001">
    <property type="protein sequence ID" value="RLK10126.1"/>
    <property type="molecule type" value="Genomic_DNA"/>
</dbReference>
<gene>
    <name evidence="1" type="ORF">CLV75_0091</name>
</gene>
<organism evidence="1 2">
    <name type="scientific">Ruegeria conchae</name>
    <dbReference type="NCBI Taxonomy" id="981384"/>
    <lineage>
        <taxon>Bacteria</taxon>
        <taxon>Pseudomonadati</taxon>
        <taxon>Pseudomonadota</taxon>
        <taxon>Alphaproteobacteria</taxon>
        <taxon>Rhodobacterales</taxon>
        <taxon>Roseobacteraceae</taxon>
        <taxon>Ruegeria</taxon>
    </lineage>
</organism>
<dbReference type="STRING" id="981384.GCA_000192475_02762"/>
<evidence type="ECO:0000313" key="1">
    <source>
        <dbReference type="EMBL" id="RLK10126.1"/>
    </source>
</evidence>
<proteinExistence type="predicted"/>
<name>A0A498A2N6_9RHOB</name>
<dbReference type="InterPro" id="IPR011227">
    <property type="entry name" value="UCP029730"/>
</dbReference>
<protein>
    <submittedName>
        <fullName evidence="1">Putative N-formylglutamate amidohydrolase</fullName>
    </submittedName>
</protein>
<accession>A0A498A2N6</accession>
<dbReference type="Gene3D" id="3.40.630.40">
    <property type="entry name" value="Zn-dependent exopeptidases"/>
    <property type="match status" value="1"/>
</dbReference>
<sequence>MESQNNLSPVGDLDFGPVVHAREPAGSPSVIVVCEHASCRIPKELRDLGLNADALRSHIAWDPGALPVAQAMARQMSASLIYGGVSRLVYDCNRPPEADDAMPANSEDFAIPGNASLSDADRKARVDEVYKPFCLELAGMLDRHRETLELMVTIHSFTPVYRGQKRTVELGLLHGEDERFALKMLEKAPADLPLKTRLNEPYSARDGVAHTLDVHAKPRGLLNVMIEIRNDLIETPEQQQAIADDLVHWIENTMSAIQSEGARQ</sequence>
<dbReference type="AlphaFoldDB" id="A0A498A2N6"/>
<dbReference type="GO" id="GO:0016787">
    <property type="term" value="F:hydrolase activity"/>
    <property type="evidence" value="ECO:0007669"/>
    <property type="project" value="UniProtKB-KW"/>
</dbReference>
<evidence type="ECO:0000313" key="2">
    <source>
        <dbReference type="Proteomes" id="UP000271700"/>
    </source>
</evidence>
<dbReference type="InterPro" id="IPR007709">
    <property type="entry name" value="N-FG_amidohydro"/>
</dbReference>
<keyword evidence="2" id="KW-1185">Reference proteome</keyword>
<dbReference type="Proteomes" id="UP000271700">
    <property type="component" value="Unassembled WGS sequence"/>
</dbReference>
<keyword evidence="1" id="KW-0378">Hydrolase</keyword>
<dbReference type="Pfam" id="PF05013">
    <property type="entry name" value="FGase"/>
    <property type="match status" value="1"/>
</dbReference>
<dbReference type="PIRSF" id="PIRSF029730">
    <property type="entry name" value="UCP029730"/>
    <property type="match status" value="1"/>
</dbReference>